<dbReference type="Pfam" id="PF18167">
    <property type="entry name" value="Sa_NUDIX"/>
    <property type="match status" value="1"/>
</dbReference>
<evidence type="ECO:0000313" key="4">
    <source>
        <dbReference type="Proteomes" id="UP000289485"/>
    </source>
</evidence>
<sequence>MIQDIFVNLIVAFITFLASTIFHNRLRLKIYYQSLIRWNKNIRLSCAYLFRIRYNNKYLLIRGNRIDQYQPIGGVYKYYDSFNGLKENLELKDESESHFYENGDLRLVTTGKHLVKFLDWFDTKKNREITVIRELIEELEPSGISIENLIKQSQIEYLKTVKEPITFSTHFQIDELKIFEIFEVKIPKEILDDVLKSEHYLPVKAEYIEKFCFTKDGLSKKISATARYIV</sequence>
<protein>
    <recommendedName>
        <fullName evidence="2">CD-NTase-associated protein 16 NUDIX domain-containing protein</fullName>
    </recommendedName>
</protein>
<accession>A0A4Q2FSI3</accession>
<reference evidence="3 4" key="1">
    <citation type="submission" date="2018-05" db="EMBL/GenBank/DDBJ databases">
        <title>Streptococcus from otitis media.</title>
        <authorList>
            <person name="Wayes A.M."/>
            <person name="Jakubovics N.S."/>
        </authorList>
    </citation>
    <scope>NUCLEOTIDE SEQUENCE [LARGE SCALE GENOMIC DNA]</scope>
    <source>
        <strain evidence="3 4">NU43</strain>
    </source>
</reference>
<dbReference type="AlphaFoldDB" id="A0A4Q2FSI3"/>
<dbReference type="Proteomes" id="UP000289485">
    <property type="component" value="Unassembled WGS sequence"/>
</dbReference>
<proteinExistence type="predicted"/>
<feature type="domain" description="CD-NTase-associated protein 16 NUDIX" evidence="2">
    <location>
        <begin position="41"/>
        <end position="229"/>
    </location>
</feature>
<evidence type="ECO:0000259" key="2">
    <source>
        <dbReference type="Pfam" id="PF18167"/>
    </source>
</evidence>
<comment type="caution">
    <text evidence="3">The sequence shown here is derived from an EMBL/GenBank/DDBJ whole genome shotgun (WGS) entry which is preliminary data.</text>
</comment>
<keyword evidence="1" id="KW-0472">Membrane</keyword>
<keyword evidence="1" id="KW-0812">Transmembrane</keyword>
<dbReference type="RefSeq" id="WP_129326045.1">
    <property type="nucleotide sequence ID" value="NZ_QEWJ01000003.1"/>
</dbReference>
<name>A0A4Q2FSI3_STROR</name>
<evidence type="ECO:0000313" key="3">
    <source>
        <dbReference type="EMBL" id="RXX22176.1"/>
    </source>
</evidence>
<keyword evidence="1" id="KW-1133">Transmembrane helix</keyword>
<dbReference type="InterPro" id="IPR040829">
    <property type="entry name" value="Cap16_NUDIX"/>
</dbReference>
<gene>
    <name evidence="3" type="ORF">DF216_03910</name>
</gene>
<evidence type="ECO:0000256" key="1">
    <source>
        <dbReference type="SAM" id="Phobius"/>
    </source>
</evidence>
<feature type="transmembrane region" description="Helical" evidence="1">
    <location>
        <begin position="6"/>
        <end position="23"/>
    </location>
</feature>
<organism evidence="3 4">
    <name type="scientific">Streptococcus oralis</name>
    <dbReference type="NCBI Taxonomy" id="1303"/>
    <lineage>
        <taxon>Bacteria</taxon>
        <taxon>Bacillati</taxon>
        <taxon>Bacillota</taxon>
        <taxon>Bacilli</taxon>
        <taxon>Lactobacillales</taxon>
        <taxon>Streptococcaceae</taxon>
        <taxon>Streptococcus</taxon>
    </lineage>
</organism>
<dbReference type="EMBL" id="QEWJ01000003">
    <property type="protein sequence ID" value="RXX22176.1"/>
    <property type="molecule type" value="Genomic_DNA"/>
</dbReference>